<name>K1QIA0_MAGGI</name>
<protein>
    <submittedName>
        <fullName evidence="1">Uncharacterized protein</fullName>
    </submittedName>
</protein>
<proteinExistence type="predicted"/>
<gene>
    <name evidence="1" type="ORF">CGI_10024672</name>
</gene>
<organism evidence="1">
    <name type="scientific">Magallana gigas</name>
    <name type="common">Pacific oyster</name>
    <name type="synonym">Crassostrea gigas</name>
    <dbReference type="NCBI Taxonomy" id="29159"/>
    <lineage>
        <taxon>Eukaryota</taxon>
        <taxon>Metazoa</taxon>
        <taxon>Spiralia</taxon>
        <taxon>Lophotrochozoa</taxon>
        <taxon>Mollusca</taxon>
        <taxon>Bivalvia</taxon>
        <taxon>Autobranchia</taxon>
        <taxon>Pteriomorphia</taxon>
        <taxon>Ostreida</taxon>
        <taxon>Ostreoidea</taxon>
        <taxon>Ostreidae</taxon>
        <taxon>Magallana</taxon>
    </lineage>
</organism>
<evidence type="ECO:0000313" key="1">
    <source>
        <dbReference type="EMBL" id="EKC36507.1"/>
    </source>
</evidence>
<dbReference type="HOGENOM" id="CLU_2415442_0_0_1"/>
<dbReference type="AlphaFoldDB" id="K1QIA0"/>
<accession>K1QIA0</accession>
<dbReference type="EMBL" id="JH818926">
    <property type="protein sequence ID" value="EKC36507.1"/>
    <property type="molecule type" value="Genomic_DNA"/>
</dbReference>
<dbReference type="InParanoid" id="K1QIA0"/>
<reference evidence="1" key="1">
    <citation type="journal article" date="2012" name="Nature">
        <title>The oyster genome reveals stress adaptation and complexity of shell formation.</title>
        <authorList>
            <person name="Zhang G."/>
            <person name="Fang X."/>
            <person name="Guo X."/>
            <person name="Li L."/>
            <person name="Luo R."/>
            <person name="Xu F."/>
            <person name="Yang P."/>
            <person name="Zhang L."/>
            <person name="Wang X."/>
            <person name="Qi H."/>
            <person name="Xiong Z."/>
            <person name="Que H."/>
            <person name="Xie Y."/>
            <person name="Holland P.W."/>
            <person name="Paps J."/>
            <person name="Zhu Y."/>
            <person name="Wu F."/>
            <person name="Chen Y."/>
            <person name="Wang J."/>
            <person name="Peng C."/>
            <person name="Meng J."/>
            <person name="Yang L."/>
            <person name="Liu J."/>
            <person name="Wen B."/>
            <person name="Zhang N."/>
            <person name="Huang Z."/>
            <person name="Zhu Q."/>
            <person name="Feng Y."/>
            <person name="Mount A."/>
            <person name="Hedgecock D."/>
            <person name="Xu Z."/>
            <person name="Liu Y."/>
            <person name="Domazet-Loso T."/>
            <person name="Du Y."/>
            <person name="Sun X."/>
            <person name="Zhang S."/>
            <person name="Liu B."/>
            <person name="Cheng P."/>
            <person name="Jiang X."/>
            <person name="Li J."/>
            <person name="Fan D."/>
            <person name="Wang W."/>
            <person name="Fu W."/>
            <person name="Wang T."/>
            <person name="Wang B."/>
            <person name="Zhang J."/>
            <person name="Peng Z."/>
            <person name="Li Y."/>
            <person name="Li N."/>
            <person name="Wang J."/>
            <person name="Chen M."/>
            <person name="He Y."/>
            <person name="Tan F."/>
            <person name="Song X."/>
            <person name="Zheng Q."/>
            <person name="Huang R."/>
            <person name="Yang H."/>
            <person name="Du X."/>
            <person name="Chen L."/>
            <person name="Yang M."/>
            <person name="Gaffney P.M."/>
            <person name="Wang S."/>
            <person name="Luo L."/>
            <person name="She Z."/>
            <person name="Ming Y."/>
            <person name="Huang W."/>
            <person name="Zhang S."/>
            <person name="Huang B."/>
            <person name="Zhang Y."/>
            <person name="Qu T."/>
            <person name="Ni P."/>
            <person name="Miao G."/>
            <person name="Wang J."/>
            <person name="Wang Q."/>
            <person name="Steinberg C.E."/>
            <person name="Wang H."/>
            <person name="Li N."/>
            <person name="Qian L."/>
            <person name="Zhang G."/>
            <person name="Li Y."/>
            <person name="Yang H."/>
            <person name="Liu X."/>
            <person name="Wang J."/>
            <person name="Yin Y."/>
            <person name="Wang J."/>
        </authorList>
    </citation>
    <scope>NUCLEOTIDE SEQUENCE [LARGE SCALE GENOMIC DNA]</scope>
    <source>
        <strain evidence="1">05x7-T-G4-1.051#20</strain>
    </source>
</reference>
<sequence>MSLDKVVVIKSPGYPHKNYERNTIYTCVKGEYNIDNKNHVNTIDDNKDKDICINSKNSSLQGVFNKINVYKTISFNINTIANDNQTFKCFHN</sequence>